<reference evidence="4" key="1">
    <citation type="journal article" date="2019" name="Int. J. Syst. Evol. Microbiol.">
        <title>The Global Catalogue of Microorganisms (GCM) 10K type strain sequencing project: providing services to taxonomists for standard genome sequencing and annotation.</title>
        <authorList>
            <consortium name="The Broad Institute Genomics Platform"/>
            <consortium name="The Broad Institute Genome Sequencing Center for Infectious Disease"/>
            <person name="Wu L."/>
            <person name="Ma J."/>
        </authorList>
    </citation>
    <scope>NUCLEOTIDE SEQUENCE [LARGE SCALE GENOMIC DNA]</scope>
    <source>
        <strain evidence="4">KCTC 42662</strain>
    </source>
</reference>
<dbReference type="Gene3D" id="3.30.70.1060">
    <property type="entry name" value="Dimeric alpha+beta barrel"/>
    <property type="match status" value="1"/>
</dbReference>
<evidence type="ECO:0000313" key="3">
    <source>
        <dbReference type="EMBL" id="MFD2549125.1"/>
    </source>
</evidence>
<feature type="domain" description="YCII-related" evidence="2">
    <location>
        <begin position="9"/>
        <end position="114"/>
    </location>
</feature>
<dbReference type="InterPro" id="IPR005545">
    <property type="entry name" value="YCII"/>
</dbReference>
<protein>
    <submittedName>
        <fullName evidence="3">YciI family protein</fullName>
    </submittedName>
</protein>
<sequence length="115" mass="12490">MKEFMLLFRLPQHAEETIVDAEEMKALGKKWEDWVGGIAAQGHVVSAGPRLEPNGKVLKKGGVVTDGPFVEVREMLGGFLRIQADSLEEATTLAHGCPAIDQGGTVEIRPVFTFS</sequence>
<organism evidence="3 4">
    <name type="scientific">Sphingobacterium suaedae</name>
    <dbReference type="NCBI Taxonomy" id="1686402"/>
    <lineage>
        <taxon>Bacteria</taxon>
        <taxon>Pseudomonadati</taxon>
        <taxon>Bacteroidota</taxon>
        <taxon>Sphingobacteriia</taxon>
        <taxon>Sphingobacteriales</taxon>
        <taxon>Sphingobacteriaceae</taxon>
        <taxon>Sphingobacterium</taxon>
    </lineage>
</organism>
<dbReference type="RefSeq" id="WP_380905444.1">
    <property type="nucleotide sequence ID" value="NZ_JBHUEG010000012.1"/>
</dbReference>
<comment type="similarity">
    <text evidence="1">Belongs to the YciI family.</text>
</comment>
<evidence type="ECO:0000259" key="2">
    <source>
        <dbReference type="Pfam" id="PF03795"/>
    </source>
</evidence>
<dbReference type="SUPFAM" id="SSF54909">
    <property type="entry name" value="Dimeric alpha+beta barrel"/>
    <property type="match status" value="1"/>
</dbReference>
<comment type="caution">
    <text evidence="3">The sequence shown here is derived from an EMBL/GenBank/DDBJ whole genome shotgun (WGS) entry which is preliminary data.</text>
</comment>
<dbReference type="InterPro" id="IPR011008">
    <property type="entry name" value="Dimeric_a/b-barrel"/>
</dbReference>
<dbReference type="PANTHER" id="PTHR35174">
    <property type="entry name" value="BLL7171 PROTEIN-RELATED"/>
    <property type="match status" value="1"/>
</dbReference>
<dbReference type="EMBL" id="JBHULR010000015">
    <property type="protein sequence ID" value="MFD2549125.1"/>
    <property type="molecule type" value="Genomic_DNA"/>
</dbReference>
<dbReference type="PANTHER" id="PTHR35174:SF3">
    <property type="entry name" value="BLL7171 PROTEIN"/>
    <property type="match status" value="1"/>
</dbReference>
<gene>
    <name evidence="3" type="ORF">ACFSR5_15870</name>
</gene>
<name>A0ABW5KMJ2_9SPHI</name>
<evidence type="ECO:0000313" key="4">
    <source>
        <dbReference type="Proteomes" id="UP001597545"/>
    </source>
</evidence>
<proteinExistence type="inferred from homology"/>
<accession>A0ABW5KMJ2</accession>
<keyword evidence="4" id="KW-1185">Reference proteome</keyword>
<evidence type="ECO:0000256" key="1">
    <source>
        <dbReference type="ARBA" id="ARBA00007689"/>
    </source>
</evidence>
<dbReference type="Proteomes" id="UP001597545">
    <property type="component" value="Unassembled WGS sequence"/>
</dbReference>
<dbReference type="Pfam" id="PF03795">
    <property type="entry name" value="YCII"/>
    <property type="match status" value="1"/>
</dbReference>